<sequence length="95" mass="11270">MIADRQINKAKPNQKRFYLQTNFLIWMRKSWRIRLAKAFCLYVRCSLMCVIEEVKLSDQDAASIHRIALKKGSEMIPTKHLILIFWVSDCDHKNC</sequence>
<protein>
    <submittedName>
        <fullName evidence="1">Uncharacterized protein</fullName>
    </submittedName>
</protein>
<evidence type="ECO:0000313" key="1">
    <source>
        <dbReference type="EMBL" id="GIY14160.1"/>
    </source>
</evidence>
<accession>A0AAV4QXE1</accession>
<dbReference type="EMBL" id="BPLR01007051">
    <property type="protein sequence ID" value="GIY14160.1"/>
    <property type="molecule type" value="Genomic_DNA"/>
</dbReference>
<evidence type="ECO:0000313" key="2">
    <source>
        <dbReference type="Proteomes" id="UP001054945"/>
    </source>
</evidence>
<organism evidence="1 2">
    <name type="scientific">Caerostris extrusa</name>
    <name type="common">Bark spider</name>
    <name type="synonym">Caerostris bankana</name>
    <dbReference type="NCBI Taxonomy" id="172846"/>
    <lineage>
        <taxon>Eukaryota</taxon>
        <taxon>Metazoa</taxon>
        <taxon>Ecdysozoa</taxon>
        <taxon>Arthropoda</taxon>
        <taxon>Chelicerata</taxon>
        <taxon>Arachnida</taxon>
        <taxon>Araneae</taxon>
        <taxon>Araneomorphae</taxon>
        <taxon>Entelegynae</taxon>
        <taxon>Araneoidea</taxon>
        <taxon>Araneidae</taxon>
        <taxon>Caerostris</taxon>
    </lineage>
</organism>
<gene>
    <name evidence="1" type="ORF">CEXT_732731</name>
</gene>
<reference evidence="1 2" key="1">
    <citation type="submission" date="2021-06" db="EMBL/GenBank/DDBJ databases">
        <title>Caerostris extrusa draft genome.</title>
        <authorList>
            <person name="Kono N."/>
            <person name="Arakawa K."/>
        </authorList>
    </citation>
    <scope>NUCLEOTIDE SEQUENCE [LARGE SCALE GENOMIC DNA]</scope>
</reference>
<proteinExistence type="predicted"/>
<comment type="caution">
    <text evidence="1">The sequence shown here is derived from an EMBL/GenBank/DDBJ whole genome shotgun (WGS) entry which is preliminary data.</text>
</comment>
<name>A0AAV4QXE1_CAEEX</name>
<keyword evidence="2" id="KW-1185">Reference proteome</keyword>
<dbReference type="AlphaFoldDB" id="A0AAV4QXE1"/>
<dbReference type="Proteomes" id="UP001054945">
    <property type="component" value="Unassembled WGS sequence"/>
</dbReference>